<organism evidence="2 3">
    <name type="scientific">Candidatus Aeolococcus gillhamiae</name>
    <dbReference type="NCBI Taxonomy" id="3127015"/>
    <lineage>
        <taxon>Bacteria</taxon>
        <taxon>Bacillati</taxon>
        <taxon>Candidatus Dormiibacterota</taxon>
        <taxon>Candidatus Dormibacteria</taxon>
        <taxon>Candidatus Aeolococcales</taxon>
        <taxon>Candidatus Aeolococcaceae</taxon>
        <taxon>Candidatus Aeolococcus</taxon>
    </lineage>
</organism>
<evidence type="ECO:0000313" key="4">
    <source>
        <dbReference type="Proteomes" id="UP000606991"/>
    </source>
</evidence>
<accession>A0A934JWJ4</accession>
<sequence>MSGAHGAPRVCRAGIVPMLVAAVLTVVLAGCGDTTSQPAWVHAHPDTSVLAFQTTAPGVCAITVQYPNDAPAAIGYLGSTYVQVQRRPHPASTAGRDLGNSADWRVLLLRGGDLLLVTPGDAFDYRLEATC</sequence>
<evidence type="ECO:0000313" key="2">
    <source>
        <dbReference type="EMBL" id="PZR78001.1"/>
    </source>
</evidence>
<comment type="caution">
    <text evidence="2">The sequence shown here is derived from an EMBL/GenBank/DDBJ whole genome shotgun (WGS) entry which is preliminary data.</text>
</comment>
<evidence type="ECO:0008006" key="5">
    <source>
        <dbReference type="Google" id="ProtNLM"/>
    </source>
</evidence>
<gene>
    <name evidence="2" type="ORF">DLM65_14285</name>
    <name evidence="1" type="ORF">JF886_05575</name>
</gene>
<evidence type="ECO:0000313" key="3">
    <source>
        <dbReference type="Proteomes" id="UP000248724"/>
    </source>
</evidence>
<proteinExistence type="predicted"/>
<dbReference type="Proteomes" id="UP000248724">
    <property type="component" value="Unassembled WGS sequence"/>
</dbReference>
<dbReference type="AlphaFoldDB" id="A0A2W6AJW0"/>
<reference evidence="2" key="2">
    <citation type="submission" date="2018-05" db="EMBL/GenBank/DDBJ databases">
        <authorList>
            <person name="Ferrari B."/>
        </authorList>
    </citation>
    <scope>NUCLEOTIDE SEQUENCE</scope>
    <source>
        <strain evidence="2">RRmetagenome_bin12</strain>
    </source>
</reference>
<dbReference type="EMBL" id="JAEKNS010000063">
    <property type="protein sequence ID" value="MBJ7594325.1"/>
    <property type="molecule type" value="Genomic_DNA"/>
</dbReference>
<evidence type="ECO:0000313" key="1">
    <source>
        <dbReference type="EMBL" id="MBJ7594325.1"/>
    </source>
</evidence>
<reference evidence="1 4" key="3">
    <citation type="submission" date="2020-10" db="EMBL/GenBank/DDBJ databases">
        <title>Ca. Dormibacterota MAGs.</title>
        <authorList>
            <person name="Montgomery K."/>
        </authorList>
    </citation>
    <scope>NUCLEOTIDE SEQUENCE [LARGE SCALE GENOMIC DNA]</scope>
    <source>
        <strain evidence="1">SC8812_S17_18</strain>
    </source>
</reference>
<dbReference type="RefSeq" id="WP_337310419.1">
    <property type="nucleotide sequence ID" value="NZ_JAEKNS010000063.1"/>
</dbReference>
<name>A0A2W6AJW0_9BACT</name>
<dbReference type="Proteomes" id="UP000606991">
    <property type="component" value="Unassembled WGS sequence"/>
</dbReference>
<dbReference type="EMBL" id="QHBU01000274">
    <property type="protein sequence ID" value="PZR78001.1"/>
    <property type="molecule type" value="Genomic_DNA"/>
</dbReference>
<reference evidence="2 3" key="1">
    <citation type="journal article" date="2017" name="Nature">
        <title>Atmospheric trace gases support primary production in Antarctic desert surface soil.</title>
        <authorList>
            <person name="Ji M."/>
            <person name="Greening C."/>
            <person name="Vanwonterghem I."/>
            <person name="Carere C.R."/>
            <person name="Bay S.K."/>
            <person name="Steen J.A."/>
            <person name="Montgomery K."/>
            <person name="Lines T."/>
            <person name="Beardall J."/>
            <person name="van Dorst J."/>
            <person name="Snape I."/>
            <person name="Stott M.B."/>
            <person name="Hugenholtz P."/>
            <person name="Ferrari B.C."/>
        </authorList>
    </citation>
    <scope>NUCLEOTIDE SEQUENCE [LARGE SCALE GENOMIC DNA]</scope>
    <source>
        <strain evidence="2">RRmetagenome_bin12</strain>
    </source>
</reference>
<protein>
    <recommendedName>
        <fullName evidence="5">Lipoprotein</fullName>
    </recommendedName>
</protein>
<accession>A0A2W6AJW0</accession>